<organism evidence="1 2">
    <name type="scientific">Shewanella jiangmenensis</name>
    <dbReference type="NCBI Taxonomy" id="2837387"/>
    <lineage>
        <taxon>Bacteria</taxon>
        <taxon>Pseudomonadati</taxon>
        <taxon>Pseudomonadota</taxon>
        <taxon>Gammaproteobacteria</taxon>
        <taxon>Alteromonadales</taxon>
        <taxon>Shewanellaceae</taxon>
        <taxon>Shewanella</taxon>
    </lineage>
</organism>
<evidence type="ECO:0000313" key="1">
    <source>
        <dbReference type="EMBL" id="MBT1446451.1"/>
    </source>
</evidence>
<comment type="caution">
    <text evidence="1">The sequence shown here is derived from an EMBL/GenBank/DDBJ whole genome shotgun (WGS) entry which is preliminary data.</text>
</comment>
<name>A0ABS5V7P7_9GAMM</name>
<reference evidence="1 2" key="1">
    <citation type="submission" date="2021-05" db="EMBL/GenBank/DDBJ databases">
        <title>Shewanella sp. JM162201.</title>
        <authorList>
            <person name="Xu S."/>
            <person name="Li A."/>
        </authorList>
    </citation>
    <scope>NUCLEOTIDE SEQUENCE [LARGE SCALE GENOMIC DNA]</scope>
    <source>
        <strain evidence="1 2">JM162201</strain>
    </source>
</reference>
<protein>
    <submittedName>
        <fullName evidence="1">DUF4250 family protein</fullName>
    </submittedName>
</protein>
<keyword evidence="2" id="KW-1185">Reference proteome</keyword>
<accession>A0ABS5V7P7</accession>
<gene>
    <name evidence="1" type="ORF">KJI95_18310</name>
</gene>
<dbReference type="InterPro" id="IPR025346">
    <property type="entry name" value="DUF4250"/>
</dbReference>
<dbReference type="EMBL" id="JAHEPS010000013">
    <property type="protein sequence ID" value="MBT1446451.1"/>
    <property type="molecule type" value="Genomic_DNA"/>
</dbReference>
<evidence type="ECO:0000313" key="2">
    <source>
        <dbReference type="Proteomes" id="UP001195903"/>
    </source>
</evidence>
<sequence>MEIRHPESLSAEVLVGIVNEKLRLNCKDKAALLYDLGMDEPALDAKLHSFIYDAKCNQYRSK</sequence>
<proteinExistence type="predicted"/>
<dbReference type="Proteomes" id="UP001195903">
    <property type="component" value="Unassembled WGS sequence"/>
</dbReference>
<dbReference type="Pfam" id="PF14056">
    <property type="entry name" value="DUF4250"/>
    <property type="match status" value="1"/>
</dbReference>
<dbReference type="RefSeq" id="WP_214508651.1">
    <property type="nucleotide sequence ID" value="NZ_JAHEPS010000013.1"/>
</dbReference>